<feature type="transmembrane region" description="Helical" evidence="1">
    <location>
        <begin position="66"/>
        <end position="84"/>
    </location>
</feature>
<feature type="domain" description="Glycosyl transferase family 1" evidence="2">
    <location>
        <begin position="197"/>
        <end position="347"/>
    </location>
</feature>
<dbReference type="InterPro" id="IPR001296">
    <property type="entry name" value="Glyco_trans_1"/>
</dbReference>
<dbReference type="Pfam" id="PF00534">
    <property type="entry name" value="Glycos_transf_1"/>
    <property type="match status" value="1"/>
</dbReference>
<protein>
    <submittedName>
        <fullName evidence="4">Glycosyltransferase family 4 protein</fullName>
    </submittedName>
</protein>
<comment type="caution">
    <text evidence="4">The sequence shown here is derived from an EMBL/GenBank/DDBJ whole genome shotgun (WGS) entry which is preliminary data.</text>
</comment>
<organism evidence="4 5">
    <name type="scientific">Candidatus Desulfolinea nitratireducens</name>
    <dbReference type="NCBI Taxonomy" id="2841698"/>
    <lineage>
        <taxon>Bacteria</taxon>
        <taxon>Bacillati</taxon>
        <taxon>Chloroflexota</taxon>
        <taxon>Anaerolineae</taxon>
        <taxon>Anaerolineales</taxon>
        <taxon>Anaerolineales incertae sedis</taxon>
        <taxon>Candidatus Desulfolinea</taxon>
    </lineage>
</organism>
<dbReference type="AlphaFoldDB" id="A0A8J6NIZ9"/>
<dbReference type="SUPFAM" id="SSF53756">
    <property type="entry name" value="UDP-Glycosyltransferase/glycogen phosphorylase"/>
    <property type="match status" value="1"/>
</dbReference>
<dbReference type="EMBL" id="JACNJN010000100">
    <property type="protein sequence ID" value="MBC8335285.1"/>
    <property type="molecule type" value="Genomic_DNA"/>
</dbReference>
<feature type="domain" description="Glycosyltransferase subfamily 4-like N-terminal" evidence="3">
    <location>
        <begin position="15"/>
        <end position="186"/>
    </location>
</feature>
<dbReference type="CDD" id="cd03801">
    <property type="entry name" value="GT4_PimA-like"/>
    <property type="match status" value="1"/>
</dbReference>
<evidence type="ECO:0000256" key="1">
    <source>
        <dbReference type="SAM" id="Phobius"/>
    </source>
</evidence>
<evidence type="ECO:0000313" key="5">
    <source>
        <dbReference type="Proteomes" id="UP000614469"/>
    </source>
</evidence>
<feature type="transmembrane region" description="Helical" evidence="1">
    <location>
        <begin position="96"/>
        <end position="115"/>
    </location>
</feature>
<evidence type="ECO:0000259" key="3">
    <source>
        <dbReference type="Pfam" id="PF13439"/>
    </source>
</evidence>
<keyword evidence="1" id="KW-0472">Membrane</keyword>
<dbReference type="PANTHER" id="PTHR45947">
    <property type="entry name" value="SULFOQUINOVOSYL TRANSFERASE SQD2"/>
    <property type="match status" value="1"/>
</dbReference>
<keyword evidence="1" id="KW-0812">Transmembrane</keyword>
<dbReference type="InterPro" id="IPR028098">
    <property type="entry name" value="Glyco_trans_4-like_N"/>
</dbReference>
<dbReference type="Proteomes" id="UP000614469">
    <property type="component" value="Unassembled WGS sequence"/>
</dbReference>
<proteinExistence type="predicted"/>
<sequence>MRILVLIHEFPPVGGGGGRVAQDIAQGLFQRGHEIVIIAPHLKGLPREEVIDGIRIIRVPSLRREAFRAGLFTMGAYLLCGLWVGLRLTNKWKPDIIHVHFAVPAGVLAWVLSWMKGIPYILTIHLGDVPGGAPEKTDGWFRWIFPFTRPIWRDAKKVIAVSEFTRQLALKHYPVEIEVIHNGVDLIRLDPGEIHIQNPPRIIFAGRLMLQKNPLQIVRTLAKVKDLPWECVLLGDGPMREDVENEIIRHNLQDRFTLPGWVTPEDVISWFAKSDILFMPSLSEGLPVVGVQALAMGLAMVVSNIGGFVELVDSGKNGFLVDHLNDYENKMRYLLSSPTDLIACREASRIHAEKFSLEKIVLDYETFL</sequence>
<evidence type="ECO:0000259" key="2">
    <source>
        <dbReference type="Pfam" id="PF00534"/>
    </source>
</evidence>
<dbReference type="GO" id="GO:0016757">
    <property type="term" value="F:glycosyltransferase activity"/>
    <property type="evidence" value="ECO:0007669"/>
    <property type="project" value="InterPro"/>
</dbReference>
<keyword evidence="1" id="KW-1133">Transmembrane helix</keyword>
<reference evidence="4 5" key="1">
    <citation type="submission" date="2020-08" db="EMBL/GenBank/DDBJ databases">
        <title>Bridging the membrane lipid divide: bacteria of the FCB group superphylum have the potential to synthesize archaeal ether lipids.</title>
        <authorList>
            <person name="Villanueva L."/>
            <person name="Von Meijenfeldt F.A.B."/>
            <person name="Westbye A.B."/>
            <person name="Yadav S."/>
            <person name="Hopmans E.C."/>
            <person name="Dutilh B.E."/>
            <person name="Sinninghe Damste J.S."/>
        </authorList>
    </citation>
    <scope>NUCLEOTIDE SEQUENCE [LARGE SCALE GENOMIC DNA]</scope>
    <source>
        <strain evidence="4">NIOZ-UU36</strain>
    </source>
</reference>
<name>A0A8J6NIZ9_9CHLR</name>
<accession>A0A8J6NIZ9</accession>
<gene>
    <name evidence="4" type="ORF">H8E29_08475</name>
</gene>
<dbReference type="Gene3D" id="3.40.50.2000">
    <property type="entry name" value="Glycogen Phosphorylase B"/>
    <property type="match status" value="2"/>
</dbReference>
<dbReference type="Pfam" id="PF13439">
    <property type="entry name" value="Glyco_transf_4"/>
    <property type="match status" value="1"/>
</dbReference>
<dbReference type="InterPro" id="IPR050194">
    <property type="entry name" value="Glycosyltransferase_grp1"/>
</dbReference>
<dbReference type="PANTHER" id="PTHR45947:SF3">
    <property type="entry name" value="SULFOQUINOVOSYL TRANSFERASE SQD2"/>
    <property type="match status" value="1"/>
</dbReference>
<evidence type="ECO:0000313" key="4">
    <source>
        <dbReference type="EMBL" id="MBC8335285.1"/>
    </source>
</evidence>